<dbReference type="Proteomes" id="UP000681720">
    <property type="component" value="Unassembled WGS sequence"/>
</dbReference>
<reference evidence="4" key="1">
    <citation type="submission" date="2021-02" db="EMBL/GenBank/DDBJ databases">
        <authorList>
            <person name="Nowell W R."/>
        </authorList>
    </citation>
    <scope>NUCLEOTIDE SEQUENCE</scope>
</reference>
<comment type="caution">
    <text evidence="4">The sequence shown here is derived from an EMBL/GenBank/DDBJ whole genome shotgun (WGS) entry which is preliminary data.</text>
</comment>
<evidence type="ECO:0000313" key="2">
    <source>
        <dbReference type="EMBL" id="CAF4707614.1"/>
    </source>
</evidence>
<name>A0A8S3B357_9BILA</name>
<sequence>MKTLKIVGQRLQGNLIDKEIALDIDSHLLRRRRERSNHKWGVTKYV</sequence>
<accession>A0A8S3B357</accession>
<dbReference type="Proteomes" id="UP000681967">
    <property type="component" value="Unassembled WGS sequence"/>
</dbReference>
<evidence type="ECO:0000313" key="3">
    <source>
        <dbReference type="EMBL" id="CAF4729997.1"/>
    </source>
</evidence>
<proteinExistence type="predicted"/>
<dbReference type="EMBL" id="CAJOBH010124841">
    <property type="protein sequence ID" value="CAF4729997.1"/>
    <property type="molecule type" value="Genomic_DNA"/>
</dbReference>
<protein>
    <submittedName>
        <fullName evidence="4">Uncharacterized protein</fullName>
    </submittedName>
</protein>
<dbReference type="EMBL" id="CAJOBJ010127745">
    <property type="protein sequence ID" value="CAF4707614.1"/>
    <property type="molecule type" value="Genomic_DNA"/>
</dbReference>
<dbReference type="EMBL" id="CAJOBJ010147457">
    <property type="protein sequence ID" value="CAF4790588.1"/>
    <property type="molecule type" value="Genomic_DNA"/>
</dbReference>
<dbReference type="AlphaFoldDB" id="A0A8S3B357"/>
<evidence type="ECO:0000313" key="1">
    <source>
        <dbReference type="EMBL" id="CAF4398917.1"/>
    </source>
</evidence>
<evidence type="ECO:0000313" key="4">
    <source>
        <dbReference type="EMBL" id="CAF4790588.1"/>
    </source>
</evidence>
<gene>
    <name evidence="1" type="ORF">BYL167_LOCUS31454</name>
    <name evidence="3" type="ORF">BYL167_LOCUS45231</name>
    <name evidence="2" type="ORF">GIL414_LOCUS43319</name>
    <name evidence="4" type="ORF">GIL414_LOCUS46733</name>
</gene>
<evidence type="ECO:0000313" key="5">
    <source>
        <dbReference type="Proteomes" id="UP000681720"/>
    </source>
</evidence>
<organism evidence="4 5">
    <name type="scientific">Rotaria magnacalcarata</name>
    <dbReference type="NCBI Taxonomy" id="392030"/>
    <lineage>
        <taxon>Eukaryota</taxon>
        <taxon>Metazoa</taxon>
        <taxon>Spiralia</taxon>
        <taxon>Gnathifera</taxon>
        <taxon>Rotifera</taxon>
        <taxon>Eurotatoria</taxon>
        <taxon>Bdelloidea</taxon>
        <taxon>Philodinida</taxon>
        <taxon>Philodinidae</taxon>
        <taxon>Rotaria</taxon>
    </lineage>
</organism>
<dbReference type="EMBL" id="CAJOBH010055348">
    <property type="protein sequence ID" value="CAF4398917.1"/>
    <property type="molecule type" value="Genomic_DNA"/>
</dbReference>
<feature type="non-terminal residue" evidence="4">
    <location>
        <position position="46"/>
    </location>
</feature>